<dbReference type="NCBIfam" id="TIGR02799">
    <property type="entry name" value="thio_ybgC"/>
    <property type="match status" value="1"/>
</dbReference>
<dbReference type="GO" id="GO:0047617">
    <property type="term" value="F:fatty acyl-CoA hydrolase activity"/>
    <property type="evidence" value="ECO:0007669"/>
    <property type="project" value="TreeGrafter"/>
</dbReference>
<protein>
    <submittedName>
        <fullName evidence="4">Tol-pal system-associated acyl-CoA thioesterase</fullName>
    </submittedName>
</protein>
<dbReference type="AlphaFoldDB" id="A0A2W5HBU9"/>
<sequence>MAHDIQCRVYYEDTDAGGVMYHANHIKFCERGRTEFLRSFELQNSDLHAENGVLFVVRHLEADYFKPARLDDLLTVKTSLKSIKNTSFMMRQEIFKGEEVLFGMDVLLVTVNTQGKPTALPDNIKNLFKESLEQST</sequence>
<evidence type="ECO:0000313" key="5">
    <source>
        <dbReference type="Proteomes" id="UP000249739"/>
    </source>
</evidence>
<dbReference type="CDD" id="cd00586">
    <property type="entry name" value="4HBT"/>
    <property type="match status" value="1"/>
</dbReference>
<dbReference type="InterPro" id="IPR014166">
    <property type="entry name" value="Tol-Pal_acyl-CoA_thioesterase"/>
</dbReference>
<name>A0A2W5HBU9_9BACT</name>
<accession>A0A2W5HBU9</accession>
<dbReference type="InterPro" id="IPR050563">
    <property type="entry name" value="4-hydroxybenzoyl-CoA_TE"/>
</dbReference>
<proteinExistence type="inferred from homology"/>
<dbReference type="PIRSF" id="PIRSF003230">
    <property type="entry name" value="YbgC"/>
    <property type="match status" value="1"/>
</dbReference>
<evidence type="ECO:0000256" key="1">
    <source>
        <dbReference type="ARBA" id="ARBA00005953"/>
    </source>
</evidence>
<organism evidence="4 5">
    <name type="scientific">Micavibrio aeruginosavorus</name>
    <dbReference type="NCBI Taxonomy" id="349221"/>
    <lineage>
        <taxon>Bacteria</taxon>
        <taxon>Pseudomonadati</taxon>
        <taxon>Bdellovibrionota</taxon>
        <taxon>Bdellovibrionia</taxon>
        <taxon>Bdellovibrionales</taxon>
        <taxon>Pseudobdellovibrionaceae</taxon>
        <taxon>Micavibrio</taxon>
    </lineage>
</organism>
<reference evidence="4 5" key="1">
    <citation type="submission" date="2017-08" db="EMBL/GenBank/DDBJ databases">
        <title>Infants hospitalized years apart are colonized by the same room-sourced microbial strains.</title>
        <authorList>
            <person name="Brooks B."/>
            <person name="Olm M.R."/>
            <person name="Firek B.A."/>
            <person name="Baker R."/>
            <person name="Thomas B.C."/>
            <person name="Morowitz M.J."/>
            <person name="Banfield J.F."/>
        </authorList>
    </citation>
    <scope>NUCLEOTIDE SEQUENCE [LARGE SCALE GENOMIC DNA]</scope>
    <source>
        <strain evidence="4">S2_006_000_R2_64</strain>
    </source>
</reference>
<dbReference type="Gene3D" id="3.10.129.10">
    <property type="entry name" value="Hotdog Thioesterase"/>
    <property type="match status" value="1"/>
</dbReference>
<dbReference type="PANTHER" id="PTHR31793">
    <property type="entry name" value="4-HYDROXYBENZOYL-COA THIOESTERASE FAMILY MEMBER"/>
    <property type="match status" value="1"/>
</dbReference>
<dbReference type="Proteomes" id="UP000249739">
    <property type="component" value="Unassembled WGS sequence"/>
</dbReference>
<feature type="domain" description="Thioesterase" evidence="3">
    <location>
        <begin position="17"/>
        <end position="100"/>
    </location>
</feature>
<dbReference type="FunFam" id="3.10.129.10:FF:000004">
    <property type="entry name" value="Tol-pal system-associated acyl-CoA thioesterase"/>
    <property type="match status" value="1"/>
</dbReference>
<evidence type="ECO:0000259" key="3">
    <source>
        <dbReference type="Pfam" id="PF03061"/>
    </source>
</evidence>
<keyword evidence="2" id="KW-0378">Hydrolase</keyword>
<evidence type="ECO:0000313" key="4">
    <source>
        <dbReference type="EMBL" id="PZP55586.1"/>
    </source>
</evidence>
<dbReference type="PANTHER" id="PTHR31793:SF37">
    <property type="entry name" value="ACYL-COA THIOESTER HYDROLASE YBGC"/>
    <property type="match status" value="1"/>
</dbReference>
<gene>
    <name evidence="4" type="primary">ybgC</name>
    <name evidence="4" type="ORF">DI586_06395</name>
</gene>
<evidence type="ECO:0000256" key="2">
    <source>
        <dbReference type="ARBA" id="ARBA00022801"/>
    </source>
</evidence>
<dbReference type="EMBL" id="QFOT01000061">
    <property type="protein sequence ID" value="PZP55586.1"/>
    <property type="molecule type" value="Genomic_DNA"/>
</dbReference>
<dbReference type="Pfam" id="PF03061">
    <property type="entry name" value="4HBT"/>
    <property type="match status" value="1"/>
</dbReference>
<dbReference type="SUPFAM" id="SSF54637">
    <property type="entry name" value="Thioesterase/thiol ester dehydrase-isomerase"/>
    <property type="match status" value="1"/>
</dbReference>
<dbReference type="InterPro" id="IPR029069">
    <property type="entry name" value="HotDog_dom_sf"/>
</dbReference>
<dbReference type="InterPro" id="IPR006684">
    <property type="entry name" value="YbgC/YbaW"/>
</dbReference>
<dbReference type="InterPro" id="IPR006683">
    <property type="entry name" value="Thioestr_dom"/>
</dbReference>
<comment type="caution">
    <text evidence="4">The sequence shown here is derived from an EMBL/GenBank/DDBJ whole genome shotgun (WGS) entry which is preliminary data.</text>
</comment>
<dbReference type="NCBIfam" id="TIGR00051">
    <property type="entry name" value="YbgC/FadM family acyl-CoA thioesterase"/>
    <property type="match status" value="1"/>
</dbReference>
<comment type="similarity">
    <text evidence="1">Belongs to the 4-hydroxybenzoyl-CoA thioesterase family.</text>
</comment>